<evidence type="ECO:0000313" key="1">
    <source>
        <dbReference type="EMBL" id="SFF00536.1"/>
    </source>
</evidence>
<gene>
    <name evidence="1" type="ORF">SAMN04489711_109158</name>
</gene>
<dbReference type="STRING" id="1177982.SAMN04489711_109158"/>
<sequence>MGYFEIYEETPMKQLADIQFEPFLPTLLCTLEDSFDNVEHAHRALSARADHDHAFKYDFAEFGAEFFRGGDKVSIDTLLIVWLLDLSLSTQYSPGHADVLSGAAKAYDIVPGGQALQDAIGDFKTEYACANESRKAVFLQAHAERIQAVVAELQGASA</sequence>
<evidence type="ECO:0000313" key="2">
    <source>
        <dbReference type="Proteomes" id="UP000199119"/>
    </source>
</evidence>
<protein>
    <submittedName>
        <fullName evidence="1">Uncharacterized protein</fullName>
    </submittedName>
</protein>
<dbReference type="Proteomes" id="UP000199119">
    <property type="component" value="Unassembled WGS sequence"/>
</dbReference>
<dbReference type="EMBL" id="FONX01000009">
    <property type="protein sequence ID" value="SFF00536.1"/>
    <property type="molecule type" value="Genomic_DNA"/>
</dbReference>
<accession>A0A1I2F7D7</accession>
<proteinExistence type="predicted"/>
<reference evidence="2" key="1">
    <citation type="submission" date="2016-10" db="EMBL/GenBank/DDBJ databases">
        <authorList>
            <person name="Varghese N."/>
            <person name="Submissions S."/>
        </authorList>
    </citation>
    <scope>NUCLEOTIDE SEQUENCE [LARGE SCALE GENOMIC DNA]</scope>
    <source>
        <strain evidence="2">DSM 27981</strain>
    </source>
</reference>
<dbReference type="AlphaFoldDB" id="A0A1I2F7D7"/>
<dbReference type="RefSeq" id="WP_092940165.1">
    <property type="nucleotide sequence ID" value="NZ_FONX01000009.1"/>
</dbReference>
<organism evidence="1 2">
    <name type="scientific">Paracidovorax wautersii</name>
    <dbReference type="NCBI Taxonomy" id="1177982"/>
    <lineage>
        <taxon>Bacteria</taxon>
        <taxon>Pseudomonadati</taxon>
        <taxon>Pseudomonadota</taxon>
        <taxon>Betaproteobacteria</taxon>
        <taxon>Burkholderiales</taxon>
        <taxon>Comamonadaceae</taxon>
        <taxon>Paracidovorax</taxon>
    </lineage>
</organism>
<keyword evidence="2" id="KW-1185">Reference proteome</keyword>
<name>A0A1I2F7D7_9BURK</name>